<reference evidence="2 3" key="1">
    <citation type="submission" date="2024-06" db="EMBL/GenBank/DDBJ databases">
        <title>Lysinibacillus zambalefons sp. nov., a Novel Firmicute Isolated from the Poon Bato Zambales Hyperalkaline Spring.</title>
        <authorList>
            <person name="Aja J.A."/>
            <person name="Lazaro J.E.H."/>
            <person name="Llorin L.D."/>
            <person name="Lim K.R."/>
            <person name="Teodosio J."/>
            <person name="Dalisay D.S."/>
        </authorList>
    </citation>
    <scope>NUCLEOTIDE SEQUENCE [LARGE SCALE GENOMIC DNA]</scope>
    <source>
        <strain evidence="2 3">M3</strain>
    </source>
</reference>
<evidence type="ECO:0000313" key="2">
    <source>
        <dbReference type="EMBL" id="MEQ6353313.1"/>
    </source>
</evidence>
<accession>A0ABV1MPW5</accession>
<evidence type="ECO:0000313" key="3">
    <source>
        <dbReference type="Proteomes" id="UP001478862"/>
    </source>
</evidence>
<protein>
    <submittedName>
        <fullName evidence="2">Uncharacterized protein</fullName>
    </submittedName>
</protein>
<name>A0ABV1MPW5_9BACI</name>
<dbReference type="Proteomes" id="UP001478862">
    <property type="component" value="Unassembled WGS sequence"/>
</dbReference>
<keyword evidence="1" id="KW-0732">Signal</keyword>
<evidence type="ECO:0000256" key="1">
    <source>
        <dbReference type="SAM" id="SignalP"/>
    </source>
</evidence>
<keyword evidence="3" id="KW-1185">Reference proteome</keyword>
<feature type="signal peptide" evidence="1">
    <location>
        <begin position="1"/>
        <end position="28"/>
    </location>
</feature>
<proteinExistence type="predicted"/>
<dbReference type="RefSeq" id="WP_349658091.1">
    <property type="nucleotide sequence ID" value="NZ_JBEGDG010000001.1"/>
</dbReference>
<dbReference type="EMBL" id="JBEGDG010000001">
    <property type="protein sequence ID" value="MEQ6353313.1"/>
    <property type="molecule type" value="Genomic_DNA"/>
</dbReference>
<feature type="chain" id="PRO_5046239004" evidence="1">
    <location>
        <begin position="29"/>
        <end position="44"/>
    </location>
</feature>
<comment type="caution">
    <text evidence="2">The sequence shown here is derived from an EMBL/GenBank/DDBJ whole genome shotgun (WGS) entry which is preliminary data.</text>
</comment>
<gene>
    <name evidence="2" type="ORF">ABNX05_01645</name>
</gene>
<sequence>MKKKLGVLLFAVSLLSLTSVSIASTASAAGPQCYKVGNVWMCEY</sequence>
<organism evidence="2 3">
    <name type="scientific">Lysinibacillus zambalensis</name>
    <dbReference type="NCBI Taxonomy" id="3160866"/>
    <lineage>
        <taxon>Bacteria</taxon>
        <taxon>Bacillati</taxon>
        <taxon>Bacillota</taxon>
        <taxon>Bacilli</taxon>
        <taxon>Bacillales</taxon>
        <taxon>Bacillaceae</taxon>
        <taxon>Lysinibacillus</taxon>
    </lineage>
</organism>